<dbReference type="GO" id="GO:0015297">
    <property type="term" value="F:antiporter activity"/>
    <property type="evidence" value="ECO:0007669"/>
    <property type="project" value="UniProtKB-KW"/>
</dbReference>
<feature type="transmembrane region" description="Helical" evidence="9">
    <location>
        <begin position="125"/>
        <end position="150"/>
    </location>
</feature>
<dbReference type="PANTHER" id="PTHR33451:SF3">
    <property type="entry name" value="MALATE-2H(+)_NA(+)-LACTATE ANTIPORTER"/>
    <property type="match status" value="1"/>
</dbReference>
<evidence type="ECO:0000256" key="7">
    <source>
        <dbReference type="ARBA" id="ARBA00023136"/>
    </source>
</evidence>
<evidence type="ECO:0000256" key="9">
    <source>
        <dbReference type="SAM" id="Phobius"/>
    </source>
</evidence>
<sequence length="222" mass="23313">MVYYGMKLFDPAFFYVTATALCAVVSFAIGSSWTVVGTLGVGLMGIAISLGLDPTIGAWAIISGAYFGDTPPLSDSANLAAATGGANLYDHVRETLPNSFGALAVELIVFWLLGGPGDADVAGEIVAISSVVRMSPLLFLPLAVVIGLALLRLPPFATIFAGAIAAGILAVLIAPDLRRRRCNPVWPSRCMVEVKFRCFNHDTYADPDDQDQHGAVRVAGQA</sequence>
<keyword evidence="5 9" id="KW-0812">Transmembrane</keyword>
<comment type="caution">
    <text evidence="11">The sequence shown here is derived from an EMBL/GenBank/DDBJ whole genome shotgun (WGS) entry which is preliminary data.</text>
</comment>
<feature type="transmembrane region" description="Helical" evidence="9">
    <location>
        <begin position="43"/>
        <end position="67"/>
    </location>
</feature>
<feature type="transmembrane region" description="Helical" evidence="9">
    <location>
        <begin position="12"/>
        <end position="36"/>
    </location>
</feature>
<name>A0A212AAF2_9RHOB</name>
<protein>
    <recommendedName>
        <fullName evidence="10">Na+/H+ antiporter NhaC-like C-terminal domain-containing protein</fullName>
    </recommendedName>
</protein>
<keyword evidence="4" id="KW-1003">Cell membrane</keyword>
<evidence type="ECO:0000256" key="1">
    <source>
        <dbReference type="ARBA" id="ARBA00004651"/>
    </source>
</evidence>
<dbReference type="InterPro" id="IPR052180">
    <property type="entry name" value="NhaC_Na-H+_Antiporter"/>
</dbReference>
<keyword evidence="6 9" id="KW-1133">Transmembrane helix</keyword>
<evidence type="ECO:0000313" key="12">
    <source>
        <dbReference type="Proteomes" id="UP000196878"/>
    </source>
</evidence>
<keyword evidence="12" id="KW-1185">Reference proteome</keyword>
<organism evidence="11 12">
    <name type="scientific">Haematobacter genomosp. 1</name>
    <dbReference type="NCBI Taxonomy" id="366618"/>
    <lineage>
        <taxon>Bacteria</taxon>
        <taxon>Pseudomonadati</taxon>
        <taxon>Pseudomonadota</taxon>
        <taxon>Alphaproteobacteria</taxon>
        <taxon>Rhodobacterales</taxon>
        <taxon>Paracoccaceae</taxon>
        <taxon>Haematobacter</taxon>
    </lineage>
</organism>
<evidence type="ECO:0000313" key="11">
    <source>
        <dbReference type="EMBL" id="OWJ77144.1"/>
    </source>
</evidence>
<reference evidence="11 12" key="1">
    <citation type="submission" date="2016-12" db="EMBL/GenBank/DDBJ databases">
        <title>Comparison of Traditional DNA-DNA Hybridization with In Silico Genomic Analysis.</title>
        <authorList>
            <person name="Nicholson A.C."/>
            <person name="Humrighouse B.W."/>
            <person name="Graziano J."/>
            <person name="Lasker B."/>
            <person name="Whitney A.M."/>
            <person name="Mcquiston J.R."/>
        </authorList>
    </citation>
    <scope>NUCLEOTIDE SEQUENCE [LARGE SCALE GENOMIC DNA]</scope>
    <source>
        <strain evidence="11 12">H2240</strain>
    </source>
</reference>
<dbReference type="InterPro" id="IPR018461">
    <property type="entry name" value="Na/H_Antiport_NhaC-like_C"/>
</dbReference>
<keyword evidence="2" id="KW-0813">Transport</keyword>
<keyword evidence="3" id="KW-0050">Antiport</keyword>
<dbReference type="Proteomes" id="UP000196878">
    <property type="component" value="Unassembled WGS sequence"/>
</dbReference>
<dbReference type="GO" id="GO:0005886">
    <property type="term" value="C:plasma membrane"/>
    <property type="evidence" value="ECO:0007669"/>
    <property type="project" value="UniProtKB-SubCell"/>
</dbReference>
<evidence type="ECO:0000256" key="5">
    <source>
        <dbReference type="ARBA" id="ARBA00022692"/>
    </source>
</evidence>
<keyword evidence="7 9" id="KW-0472">Membrane</keyword>
<dbReference type="EMBL" id="NIPW01000023">
    <property type="protein sequence ID" value="OWJ77144.1"/>
    <property type="molecule type" value="Genomic_DNA"/>
</dbReference>
<evidence type="ECO:0000256" key="8">
    <source>
        <dbReference type="ARBA" id="ARBA00038435"/>
    </source>
</evidence>
<evidence type="ECO:0000256" key="6">
    <source>
        <dbReference type="ARBA" id="ARBA00022989"/>
    </source>
</evidence>
<comment type="similarity">
    <text evidence="8">Belongs to the NhaC Na(+)/H(+) (TC 2.A.35) antiporter family.</text>
</comment>
<feature type="domain" description="Na+/H+ antiporter NhaC-like C-terminal" evidence="10">
    <location>
        <begin position="64"/>
        <end position="171"/>
    </location>
</feature>
<dbReference type="AlphaFoldDB" id="A0A212AAF2"/>
<evidence type="ECO:0000256" key="4">
    <source>
        <dbReference type="ARBA" id="ARBA00022475"/>
    </source>
</evidence>
<feature type="transmembrane region" description="Helical" evidence="9">
    <location>
        <begin position="156"/>
        <end position="174"/>
    </location>
</feature>
<evidence type="ECO:0000259" key="10">
    <source>
        <dbReference type="Pfam" id="PF03553"/>
    </source>
</evidence>
<dbReference type="Pfam" id="PF03553">
    <property type="entry name" value="Na_H_antiporter"/>
    <property type="match status" value="1"/>
</dbReference>
<gene>
    <name evidence="11" type="ORF">CDV49_12050</name>
</gene>
<accession>A0A212AAF2</accession>
<dbReference type="PANTHER" id="PTHR33451">
    <property type="entry name" value="MALATE-2H(+)/NA(+)-LACTATE ANTIPORTER"/>
    <property type="match status" value="1"/>
</dbReference>
<feature type="transmembrane region" description="Helical" evidence="9">
    <location>
        <begin position="96"/>
        <end position="113"/>
    </location>
</feature>
<comment type="subcellular location">
    <subcellularLocation>
        <location evidence="1">Cell membrane</location>
        <topology evidence="1">Multi-pass membrane protein</topology>
    </subcellularLocation>
</comment>
<evidence type="ECO:0000256" key="2">
    <source>
        <dbReference type="ARBA" id="ARBA00022448"/>
    </source>
</evidence>
<evidence type="ECO:0000256" key="3">
    <source>
        <dbReference type="ARBA" id="ARBA00022449"/>
    </source>
</evidence>
<proteinExistence type="inferred from homology"/>